<organism evidence="2 3">
    <name type="scientific">Rhipicephalus microplus</name>
    <name type="common">Cattle tick</name>
    <name type="synonym">Boophilus microplus</name>
    <dbReference type="NCBI Taxonomy" id="6941"/>
    <lineage>
        <taxon>Eukaryota</taxon>
        <taxon>Metazoa</taxon>
        <taxon>Ecdysozoa</taxon>
        <taxon>Arthropoda</taxon>
        <taxon>Chelicerata</taxon>
        <taxon>Arachnida</taxon>
        <taxon>Acari</taxon>
        <taxon>Parasitiformes</taxon>
        <taxon>Ixodida</taxon>
        <taxon>Ixodoidea</taxon>
        <taxon>Ixodidae</taxon>
        <taxon>Rhipicephalinae</taxon>
        <taxon>Rhipicephalus</taxon>
        <taxon>Boophilus</taxon>
    </lineage>
</organism>
<reference evidence="2" key="1">
    <citation type="journal article" date="2020" name="Cell">
        <title>Large-Scale Comparative Analyses of Tick Genomes Elucidate Their Genetic Diversity and Vector Capacities.</title>
        <authorList>
            <consortium name="Tick Genome and Microbiome Consortium (TIGMIC)"/>
            <person name="Jia N."/>
            <person name="Wang J."/>
            <person name="Shi W."/>
            <person name="Du L."/>
            <person name="Sun Y."/>
            <person name="Zhan W."/>
            <person name="Jiang J.F."/>
            <person name="Wang Q."/>
            <person name="Zhang B."/>
            <person name="Ji P."/>
            <person name="Bell-Sakyi L."/>
            <person name="Cui X.M."/>
            <person name="Yuan T.T."/>
            <person name="Jiang B.G."/>
            <person name="Yang W.F."/>
            <person name="Lam T.T."/>
            <person name="Chang Q.C."/>
            <person name="Ding S.J."/>
            <person name="Wang X.J."/>
            <person name="Zhu J.G."/>
            <person name="Ruan X.D."/>
            <person name="Zhao L."/>
            <person name="Wei J.T."/>
            <person name="Ye R.Z."/>
            <person name="Que T.C."/>
            <person name="Du C.H."/>
            <person name="Zhou Y.H."/>
            <person name="Cheng J.X."/>
            <person name="Dai P.F."/>
            <person name="Guo W.B."/>
            <person name="Han X.H."/>
            <person name="Huang E.J."/>
            <person name="Li L.F."/>
            <person name="Wei W."/>
            <person name="Gao Y.C."/>
            <person name="Liu J.Z."/>
            <person name="Shao H.Z."/>
            <person name="Wang X."/>
            <person name="Wang C.C."/>
            <person name="Yang T.C."/>
            <person name="Huo Q.B."/>
            <person name="Li W."/>
            <person name="Chen H.Y."/>
            <person name="Chen S.E."/>
            <person name="Zhou L.G."/>
            <person name="Ni X.B."/>
            <person name="Tian J.H."/>
            <person name="Sheng Y."/>
            <person name="Liu T."/>
            <person name="Pan Y.S."/>
            <person name="Xia L.Y."/>
            <person name="Li J."/>
            <person name="Zhao F."/>
            <person name="Cao W.C."/>
        </authorList>
    </citation>
    <scope>NUCLEOTIDE SEQUENCE</scope>
    <source>
        <strain evidence="2">Rmic-2018</strain>
    </source>
</reference>
<feature type="compositionally biased region" description="Low complexity" evidence="1">
    <location>
        <begin position="247"/>
        <end position="266"/>
    </location>
</feature>
<dbReference type="AlphaFoldDB" id="A0A9J6D102"/>
<feature type="region of interest" description="Disordered" evidence="1">
    <location>
        <begin position="203"/>
        <end position="275"/>
    </location>
</feature>
<keyword evidence="3" id="KW-1185">Reference proteome</keyword>
<evidence type="ECO:0000313" key="2">
    <source>
        <dbReference type="EMBL" id="KAH7964586.1"/>
    </source>
</evidence>
<feature type="compositionally biased region" description="Basic residues" evidence="1">
    <location>
        <begin position="222"/>
        <end position="232"/>
    </location>
</feature>
<reference evidence="2" key="2">
    <citation type="submission" date="2021-09" db="EMBL/GenBank/DDBJ databases">
        <authorList>
            <person name="Jia N."/>
            <person name="Wang J."/>
            <person name="Shi W."/>
            <person name="Du L."/>
            <person name="Sun Y."/>
            <person name="Zhan W."/>
            <person name="Jiang J."/>
            <person name="Wang Q."/>
            <person name="Zhang B."/>
            <person name="Ji P."/>
            <person name="Sakyi L.B."/>
            <person name="Cui X."/>
            <person name="Yuan T."/>
            <person name="Jiang B."/>
            <person name="Yang W."/>
            <person name="Lam T.T.-Y."/>
            <person name="Chang Q."/>
            <person name="Ding S."/>
            <person name="Wang X."/>
            <person name="Zhu J."/>
            <person name="Ruan X."/>
            <person name="Zhao L."/>
            <person name="Wei J."/>
            <person name="Que T."/>
            <person name="Du C."/>
            <person name="Cheng J."/>
            <person name="Dai P."/>
            <person name="Han X."/>
            <person name="Huang E."/>
            <person name="Gao Y."/>
            <person name="Liu J."/>
            <person name="Shao H."/>
            <person name="Ye R."/>
            <person name="Li L."/>
            <person name="Wei W."/>
            <person name="Wang X."/>
            <person name="Wang C."/>
            <person name="Huo Q."/>
            <person name="Li W."/>
            <person name="Guo W."/>
            <person name="Chen H."/>
            <person name="Chen S."/>
            <person name="Zhou L."/>
            <person name="Zhou L."/>
            <person name="Ni X."/>
            <person name="Tian J."/>
            <person name="Zhou Y."/>
            <person name="Sheng Y."/>
            <person name="Liu T."/>
            <person name="Pan Y."/>
            <person name="Xia L."/>
            <person name="Li J."/>
            <person name="Zhao F."/>
            <person name="Cao W."/>
        </authorList>
    </citation>
    <scope>NUCLEOTIDE SEQUENCE</scope>
    <source>
        <strain evidence="2">Rmic-2018</strain>
        <tissue evidence="2">Larvae</tissue>
    </source>
</reference>
<protein>
    <submittedName>
        <fullName evidence="2">Uncharacterized protein</fullName>
    </submittedName>
</protein>
<feature type="region of interest" description="Disordered" evidence="1">
    <location>
        <begin position="159"/>
        <end position="183"/>
    </location>
</feature>
<sequence length="497" mass="54927">MQSAVTSTIATIPPIPTTLTIPATTVTDTSTMKATTPTTTSTTTTDIMTTTTSTTTTTAPTLATKAPEKRLVGLLLCTLRSGFSSGAFIFPDDGLCAITTFNSLLGSGGNRLTPPYKQDFITFLKTASGHSKTEYGIGIDHDAVPRPPTGLKRVVEGHTISEEEWSDDSRQSPGNRRNDADENFKTKPTLFFNRVCRECSRHCIGKPTRGPRSAKWRDSKSRSHARHPKSHSAQRQDSRPSSHYQNPRSNSARRSPSVSRPSSRGPGEASKLVASLRGPPASLLFPDLRMGCKKTSHLLRHRLDPGSSKTAACKQLAQIVHQYSGKDEELLEELITRYINRSPKQSSTEQLPEYTGTADQQLDADISESEVAHMRVLALIERTDHHNNITLDRLTVIVKQTAHLISRMISQLMKHKANMERQPSYTILHYPLLHESMAADVAEGLLIHPVDLFVAIGYTAYKDYRMKDCRFVPPVLYSTELLDPSALHGTYPIRLVS</sequence>
<evidence type="ECO:0000313" key="3">
    <source>
        <dbReference type="Proteomes" id="UP000821866"/>
    </source>
</evidence>
<comment type="caution">
    <text evidence="2">The sequence shown here is derived from an EMBL/GenBank/DDBJ whole genome shotgun (WGS) entry which is preliminary data.</text>
</comment>
<gene>
    <name evidence="2" type="ORF">HPB51_027176</name>
</gene>
<dbReference type="EMBL" id="JABSTU010003831">
    <property type="protein sequence ID" value="KAH7964586.1"/>
    <property type="molecule type" value="Genomic_DNA"/>
</dbReference>
<evidence type="ECO:0000256" key="1">
    <source>
        <dbReference type="SAM" id="MobiDB-lite"/>
    </source>
</evidence>
<dbReference type="VEuPathDB" id="VectorBase:LOC119173018"/>
<dbReference type="VEuPathDB" id="VectorBase:LOC119169862"/>
<accession>A0A9J6D102</accession>
<proteinExistence type="predicted"/>
<dbReference type="VEuPathDB" id="VectorBase:LOC119169464"/>
<dbReference type="Proteomes" id="UP000821866">
    <property type="component" value="Unassembled WGS sequence"/>
</dbReference>
<name>A0A9J6D102_RHIMP</name>